<comment type="caution">
    <text evidence="2">The sequence shown here is derived from an EMBL/GenBank/DDBJ whole genome shotgun (WGS) entry which is preliminary data.</text>
</comment>
<dbReference type="AlphaFoldDB" id="A0A0F8WIY3"/>
<name>A0A0F8WIY3_9ZZZZ</name>
<dbReference type="EMBL" id="LAZR01064797">
    <property type="protein sequence ID" value="KKK56827.1"/>
    <property type="molecule type" value="Genomic_DNA"/>
</dbReference>
<dbReference type="PANTHER" id="PTHR46637">
    <property type="entry name" value="TIS1421-TRANSPOSASE PROTEIN A"/>
    <property type="match status" value="1"/>
</dbReference>
<accession>A0A0F8WIY3</accession>
<dbReference type="PANTHER" id="PTHR46637:SF1">
    <property type="entry name" value="BLL5188 PROTEIN"/>
    <property type="match status" value="1"/>
</dbReference>
<sequence length="119" mass="13933">MKKSFTYFSDKQWQTILNLMDWKPPPIRGVPRADFRKIWNSIFFILTRGCRWIDLPRNEALYCSKSTAHRWLLILKKAHVLDRVLSGLLQAGIAEGKVDLTQIAIDGSFSPRAWWRSRS</sequence>
<reference evidence="2" key="1">
    <citation type="journal article" date="2015" name="Nature">
        <title>Complex archaea that bridge the gap between prokaryotes and eukaryotes.</title>
        <authorList>
            <person name="Spang A."/>
            <person name="Saw J.H."/>
            <person name="Jorgensen S.L."/>
            <person name="Zaremba-Niedzwiedzka K."/>
            <person name="Martijn J."/>
            <person name="Lind A.E."/>
            <person name="van Eijk R."/>
            <person name="Schleper C."/>
            <person name="Guy L."/>
            <person name="Ettema T.J."/>
        </authorList>
    </citation>
    <scope>NUCLEOTIDE SEQUENCE</scope>
</reference>
<evidence type="ECO:0000259" key="1">
    <source>
        <dbReference type="Pfam" id="PF13340"/>
    </source>
</evidence>
<dbReference type="InterPro" id="IPR052909">
    <property type="entry name" value="Transposase_6_like"/>
</dbReference>
<dbReference type="Pfam" id="PF13340">
    <property type="entry name" value="DUF4096"/>
    <property type="match status" value="1"/>
</dbReference>
<dbReference type="InterPro" id="IPR025161">
    <property type="entry name" value="IS402-like_dom"/>
</dbReference>
<proteinExistence type="predicted"/>
<evidence type="ECO:0000313" key="2">
    <source>
        <dbReference type="EMBL" id="KKK56827.1"/>
    </source>
</evidence>
<feature type="domain" description="Insertion element IS402-like" evidence="1">
    <location>
        <begin position="9"/>
        <end position="84"/>
    </location>
</feature>
<gene>
    <name evidence="2" type="ORF">LCGC14_3060620</name>
</gene>
<organism evidence="2">
    <name type="scientific">marine sediment metagenome</name>
    <dbReference type="NCBI Taxonomy" id="412755"/>
    <lineage>
        <taxon>unclassified sequences</taxon>
        <taxon>metagenomes</taxon>
        <taxon>ecological metagenomes</taxon>
    </lineage>
</organism>
<protein>
    <recommendedName>
        <fullName evidence="1">Insertion element IS402-like domain-containing protein</fullName>
    </recommendedName>
</protein>